<evidence type="ECO:0000259" key="6">
    <source>
        <dbReference type="SMART" id="SM00387"/>
    </source>
</evidence>
<evidence type="ECO:0000256" key="2">
    <source>
        <dbReference type="ARBA" id="ARBA00012438"/>
    </source>
</evidence>
<accession>A0ABT0XPU3</accession>
<sequence>MLETIGYQIGTAINRVQLFELESKRAEEFSQLSAFLQHLHTISSQSSDEELVQEIKNTFDFDGVEFDKPTVKIYGSHTFSEELITQLIEHLHLFKERQRLLELEESLTRREERQQLANDLHDSVNQLLFSLQLRLKGVSLRLTDEKTKDQLNSLGDIVQEALRELKEVIQVRKNDGGESSLSSSICRYGDLIGVDVQLSVTGRVNFTEYEQKEIYRIAQEAINNTKKHAGTSAIHISIQLTDQHRQLIISDDGVGFDSVRSGSLGLKSIRSRAESLQGKAVLLSKKGEGTRWEINIPRETGGEL</sequence>
<evidence type="ECO:0000256" key="1">
    <source>
        <dbReference type="ARBA" id="ARBA00000085"/>
    </source>
</evidence>
<dbReference type="RefSeq" id="WP_251610861.1">
    <property type="nucleotide sequence ID" value="NZ_JAMQJY010000003.1"/>
</dbReference>
<dbReference type="Proteomes" id="UP001203665">
    <property type="component" value="Unassembled WGS sequence"/>
</dbReference>
<evidence type="ECO:0000256" key="3">
    <source>
        <dbReference type="ARBA" id="ARBA00022679"/>
    </source>
</evidence>
<evidence type="ECO:0000256" key="4">
    <source>
        <dbReference type="ARBA" id="ARBA00022777"/>
    </source>
</evidence>
<dbReference type="EC" id="2.7.13.3" evidence="2"/>
<keyword evidence="3" id="KW-0808">Transferase</keyword>
<dbReference type="Pfam" id="PF02518">
    <property type="entry name" value="HATPase_c"/>
    <property type="match status" value="1"/>
</dbReference>
<evidence type="ECO:0000256" key="5">
    <source>
        <dbReference type="ARBA" id="ARBA00023012"/>
    </source>
</evidence>
<dbReference type="Gene3D" id="3.30.565.10">
    <property type="entry name" value="Histidine kinase-like ATPase, C-terminal domain"/>
    <property type="match status" value="1"/>
</dbReference>
<keyword evidence="4 7" id="KW-0418">Kinase</keyword>
<dbReference type="Gene3D" id="1.20.5.1930">
    <property type="match status" value="1"/>
</dbReference>
<proteinExistence type="predicted"/>
<evidence type="ECO:0000313" key="7">
    <source>
        <dbReference type="EMBL" id="MCM2677264.1"/>
    </source>
</evidence>
<dbReference type="SMART" id="SM00387">
    <property type="entry name" value="HATPase_c"/>
    <property type="match status" value="1"/>
</dbReference>
<gene>
    <name evidence="7" type="ORF">NDM98_18710</name>
</gene>
<keyword evidence="5" id="KW-0902">Two-component regulatory system</keyword>
<keyword evidence="8" id="KW-1185">Reference proteome</keyword>
<dbReference type="InterPro" id="IPR036890">
    <property type="entry name" value="HATPase_C_sf"/>
</dbReference>
<comment type="caution">
    <text evidence="7">The sequence shown here is derived from an EMBL/GenBank/DDBJ whole genome shotgun (WGS) entry which is preliminary data.</text>
</comment>
<dbReference type="CDD" id="cd16917">
    <property type="entry name" value="HATPase_UhpB-NarQ-NarX-like"/>
    <property type="match status" value="1"/>
</dbReference>
<dbReference type="InterPro" id="IPR011712">
    <property type="entry name" value="Sig_transdc_His_kin_sub3_dim/P"/>
</dbReference>
<dbReference type="InterPro" id="IPR003594">
    <property type="entry name" value="HATPase_dom"/>
</dbReference>
<dbReference type="PANTHER" id="PTHR24421:SF40">
    <property type="entry name" value="SENSOR HISTIDINE KINASE YHCY"/>
    <property type="match status" value="1"/>
</dbReference>
<dbReference type="EMBL" id="JAMQJY010000003">
    <property type="protein sequence ID" value="MCM2677264.1"/>
    <property type="molecule type" value="Genomic_DNA"/>
</dbReference>
<dbReference type="InterPro" id="IPR050482">
    <property type="entry name" value="Sensor_HK_TwoCompSys"/>
</dbReference>
<protein>
    <recommendedName>
        <fullName evidence="2">histidine kinase</fullName>
        <ecNumber evidence="2">2.7.13.3</ecNumber>
    </recommendedName>
</protein>
<organism evidence="7 8">
    <name type="scientific">Alkalicoccobacillus plakortidis</name>
    <dbReference type="NCBI Taxonomy" id="444060"/>
    <lineage>
        <taxon>Bacteria</taxon>
        <taxon>Bacillati</taxon>
        <taxon>Bacillota</taxon>
        <taxon>Bacilli</taxon>
        <taxon>Bacillales</taxon>
        <taxon>Bacillaceae</taxon>
        <taxon>Alkalicoccobacillus</taxon>
    </lineage>
</organism>
<dbReference type="SUPFAM" id="SSF55874">
    <property type="entry name" value="ATPase domain of HSP90 chaperone/DNA topoisomerase II/histidine kinase"/>
    <property type="match status" value="1"/>
</dbReference>
<dbReference type="PANTHER" id="PTHR24421">
    <property type="entry name" value="NITRATE/NITRITE SENSOR PROTEIN NARX-RELATED"/>
    <property type="match status" value="1"/>
</dbReference>
<feature type="domain" description="Histidine kinase/HSP90-like ATPase" evidence="6">
    <location>
        <begin position="209"/>
        <end position="300"/>
    </location>
</feature>
<name>A0ABT0XPU3_9BACI</name>
<reference evidence="7" key="1">
    <citation type="submission" date="2022-06" db="EMBL/GenBank/DDBJ databases">
        <title>Alkalicoccobacillus porphyridii sp. nov., isolated from a marine red alga, Porphyridium purpureum and reclassification of Shouchella plakortidis and Shouchella gibsonii as Alkalicoccobacillus plakortidis comb. nov. and Alkalicoccobacillus gibsonii comb. nov.</title>
        <authorList>
            <person name="Kim K.H."/>
            <person name="Lee J.K."/>
            <person name="Han D.M."/>
            <person name="Baek J.H."/>
            <person name="Jeon C.O."/>
        </authorList>
    </citation>
    <scope>NUCLEOTIDE SEQUENCE</scope>
    <source>
        <strain evidence="7">DSM 19153</strain>
    </source>
</reference>
<evidence type="ECO:0000313" key="8">
    <source>
        <dbReference type="Proteomes" id="UP001203665"/>
    </source>
</evidence>
<comment type="catalytic activity">
    <reaction evidence="1">
        <text>ATP + protein L-histidine = ADP + protein N-phospho-L-histidine.</text>
        <dbReference type="EC" id="2.7.13.3"/>
    </reaction>
</comment>
<dbReference type="Pfam" id="PF07730">
    <property type="entry name" value="HisKA_3"/>
    <property type="match status" value="1"/>
</dbReference>
<dbReference type="GO" id="GO:0016301">
    <property type="term" value="F:kinase activity"/>
    <property type="evidence" value="ECO:0007669"/>
    <property type="project" value="UniProtKB-KW"/>
</dbReference>